<evidence type="ECO:0000256" key="1">
    <source>
        <dbReference type="SAM" id="Phobius"/>
    </source>
</evidence>
<feature type="transmembrane region" description="Helical" evidence="1">
    <location>
        <begin position="112"/>
        <end position="131"/>
    </location>
</feature>
<feature type="transmembrane region" description="Helical" evidence="1">
    <location>
        <begin position="45"/>
        <end position="65"/>
    </location>
</feature>
<evidence type="ECO:0000313" key="2">
    <source>
        <dbReference type="EMBL" id="QCI79336.1"/>
    </source>
</evidence>
<accession>A0A4D7CBC2</accession>
<feature type="transmembrane region" description="Helical" evidence="1">
    <location>
        <begin position="85"/>
        <end position="103"/>
    </location>
</feature>
<evidence type="ECO:0000313" key="3">
    <source>
        <dbReference type="Proteomes" id="UP000298714"/>
    </source>
</evidence>
<keyword evidence="1" id="KW-0812">Transmembrane</keyword>
<reference evidence="3" key="1">
    <citation type="submission" date="2019-04" db="EMBL/GenBank/DDBJ databases">
        <title>Complete genome sequence of Sphingomonas sp. W1-2-3.</title>
        <authorList>
            <person name="Im W.T."/>
        </authorList>
    </citation>
    <scope>NUCLEOTIDE SEQUENCE [LARGE SCALE GENOMIC DNA]</scope>
    <source>
        <strain evidence="3">W1-2-3</strain>
    </source>
</reference>
<dbReference type="Pfam" id="PF06532">
    <property type="entry name" value="NrsF"/>
    <property type="match status" value="1"/>
</dbReference>
<organism evidence="2 3">
    <name type="scientific">Hankyongella ginsenosidimutans</name>
    <dbReference type="NCBI Taxonomy" id="1763828"/>
    <lineage>
        <taxon>Bacteria</taxon>
        <taxon>Pseudomonadati</taxon>
        <taxon>Pseudomonadota</taxon>
        <taxon>Alphaproteobacteria</taxon>
        <taxon>Sphingomonadales</taxon>
        <taxon>Sphingomonadaceae</taxon>
        <taxon>Hankyongella</taxon>
    </lineage>
</organism>
<protein>
    <submittedName>
        <fullName evidence="2">DUF1109 domain-containing protein</fullName>
    </submittedName>
</protein>
<dbReference type="RefSeq" id="WP_222874426.1">
    <property type="nucleotide sequence ID" value="NZ_CP039704.1"/>
</dbReference>
<gene>
    <name evidence="2" type="ORF">E6W36_06575</name>
</gene>
<keyword evidence="1" id="KW-1133">Transmembrane helix</keyword>
<dbReference type="KEGG" id="hgn:E6W36_06575"/>
<dbReference type="Proteomes" id="UP000298714">
    <property type="component" value="Chromosome"/>
</dbReference>
<dbReference type="AlphaFoldDB" id="A0A4D7CBC2"/>
<feature type="transmembrane region" description="Helical" evidence="1">
    <location>
        <begin position="143"/>
        <end position="164"/>
    </location>
</feature>
<dbReference type="InterPro" id="IPR009495">
    <property type="entry name" value="NrsF"/>
</dbReference>
<sequence length="168" mass="18027">MKTDLSTISRDRGLWVLCAILLALTAGSLVLTVRLARPGARKPRWAWPLIILGALAFVVPPIVMMVEDGASPFIHTIEFGGPRCFGLVLMASILPALLMMRWVRLGAATQPMLLAGTTALASASLGNFAMLLSCGMSDMRHILMSHGPAMLIVGVVVAGATLMFTRRW</sequence>
<keyword evidence="1" id="KW-0472">Membrane</keyword>
<keyword evidence="3" id="KW-1185">Reference proteome</keyword>
<proteinExistence type="predicted"/>
<name>A0A4D7CBC2_9SPHN</name>
<dbReference type="EMBL" id="CP039704">
    <property type="protein sequence ID" value="QCI79336.1"/>
    <property type="molecule type" value="Genomic_DNA"/>
</dbReference>
<feature type="transmembrane region" description="Helical" evidence="1">
    <location>
        <begin position="12"/>
        <end position="33"/>
    </location>
</feature>